<feature type="region of interest" description="Disordered" evidence="1">
    <location>
        <begin position="65"/>
        <end position="84"/>
    </location>
</feature>
<dbReference type="OrthoDB" id="5235322at2759"/>
<feature type="compositionally biased region" description="Basic and acidic residues" evidence="1">
    <location>
        <begin position="34"/>
        <end position="48"/>
    </location>
</feature>
<protein>
    <submittedName>
        <fullName evidence="3">Uncharacterized protein</fullName>
    </submittedName>
</protein>
<keyword evidence="2" id="KW-0812">Transmembrane</keyword>
<evidence type="ECO:0000313" key="4">
    <source>
        <dbReference type="Proteomes" id="UP000076874"/>
    </source>
</evidence>
<keyword evidence="2" id="KW-1133">Transmembrane helix</keyword>
<name>A0A167MH57_9HYPO</name>
<keyword evidence="2" id="KW-0472">Membrane</keyword>
<sequence>MGFFDADGASTVSRRSSGRHGSSSSKHHHHSSSSRKDKDRNRDHDRSPSRTRSLVTARSFFGLDDSSKRHHHSGSSSHRHHYSSSHNKSFFSLPNLSSRSIFSTFSRGGTGGSGAFSSYYRRSPRTSFMQRAYRKLKRLLRDLVYYAKRHPLKVFTLAVLPLITGGALTALLARFGLRLPPALERMLGVGARAASGDALGLVGDAMRMATGGGATGAGAAALGAKVMHLERSSSSGGRHGDMQWVRQRSAERDYFGGGDSRGRSSHSDTGSGWGGNLAGISKMFS</sequence>
<feature type="transmembrane region" description="Helical" evidence="2">
    <location>
        <begin position="154"/>
        <end position="177"/>
    </location>
</feature>
<dbReference type="Proteomes" id="UP000076874">
    <property type="component" value="Unassembled WGS sequence"/>
</dbReference>
<feature type="compositionally biased region" description="Basic and acidic residues" evidence="1">
    <location>
        <begin position="253"/>
        <end position="266"/>
    </location>
</feature>
<proteinExistence type="predicted"/>
<keyword evidence="4" id="KW-1185">Reference proteome</keyword>
<comment type="caution">
    <text evidence="3">The sequence shown here is derived from an EMBL/GenBank/DDBJ whole genome shotgun (WGS) entry which is preliminary data.</text>
</comment>
<evidence type="ECO:0000256" key="1">
    <source>
        <dbReference type="SAM" id="MobiDB-lite"/>
    </source>
</evidence>
<feature type="compositionally biased region" description="Low complexity" evidence="1">
    <location>
        <begin position="13"/>
        <end position="24"/>
    </location>
</feature>
<dbReference type="EMBL" id="AZHD01000024">
    <property type="protein sequence ID" value="OAA54349.1"/>
    <property type="molecule type" value="Genomic_DNA"/>
</dbReference>
<feature type="compositionally biased region" description="Basic residues" evidence="1">
    <location>
        <begin position="68"/>
        <end position="83"/>
    </location>
</feature>
<accession>A0A167MH57</accession>
<evidence type="ECO:0000256" key="2">
    <source>
        <dbReference type="SAM" id="Phobius"/>
    </source>
</evidence>
<dbReference type="STRING" id="1081102.A0A167MH57"/>
<feature type="region of interest" description="Disordered" evidence="1">
    <location>
        <begin position="253"/>
        <end position="273"/>
    </location>
</feature>
<dbReference type="AlphaFoldDB" id="A0A167MH57"/>
<reference evidence="3 4" key="1">
    <citation type="journal article" date="2016" name="Genome Biol. Evol.">
        <title>Divergent and convergent evolution of fungal pathogenicity.</title>
        <authorList>
            <person name="Shang Y."/>
            <person name="Xiao G."/>
            <person name="Zheng P."/>
            <person name="Cen K."/>
            <person name="Zhan S."/>
            <person name="Wang C."/>
        </authorList>
    </citation>
    <scope>NUCLEOTIDE SEQUENCE [LARGE SCALE GENOMIC DNA]</scope>
    <source>
        <strain evidence="3 4">RCEF 264</strain>
    </source>
</reference>
<organism evidence="3 4">
    <name type="scientific">Niveomyces insectorum RCEF 264</name>
    <dbReference type="NCBI Taxonomy" id="1081102"/>
    <lineage>
        <taxon>Eukaryota</taxon>
        <taxon>Fungi</taxon>
        <taxon>Dikarya</taxon>
        <taxon>Ascomycota</taxon>
        <taxon>Pezizomycotina</taxon>
        <taxon>Sordariomycetes</taxon>
        <taxon>Hypocreomycetidae</taxon>
        <taxon>Hypocreales</taxon>
        <taxon>Cordycipitaceae</taxon>
        <taxon>Niveomyces</taxon>
    </lineage>
</organism>
<feature type="region of interest" description="Disordered" evidence="1">
    <location>
        <begin position="1"/>
        <end position="52"/>
    </location>
</feature>
<evidence type="ECO:0000313" key="3">
    <source>
        <dbReference type="EMBL" id="OAA54349.1"/>
    </source>
</evidence>
<gene>
    <name evidence="3" type="ORF">SPI_08968</name>
</gene>